<evidence type="ECO:0000256" key="1">
    <source>
        <dbReference type="SAM" id="MobiDB-lite"/>
    </source>
</evidence>
<evidence type="ECO:0000313" key="3">
    <source>
        <dbReference type="Proteomes" id="UP001633002"/>
    </source>
</evidence>
<name>A0ABD3HBI5_9MARC</name>
<feature type="compositionally biased region" description="Basic and acidic residues" evidence="1">
    <location>
        <begin position="141"/>
        <end position="165"/>
    </location>
</feature>
<evidence type="ECO:0000313" key="2">
    <source>
        <dbReference type="EMBL" id="KAL3687519.1"/>
    </source>
</evidence>
<proteinExistence type="predicted"/>
<organism evidence="2 3">
    <name type="scientific">Riccia sorocarpa</name>
    <dbReference type="NCBI Taxonomy" id="122646"/>
    <lineage>
        <taxon>Eukaryota</taxon>
        <taxon>Viridiplantae</taxon>
        <taxon>Streptophyta</taxon>
        <taxon>Embryophyta</taxon>
        <taxon>Marchantiophyta</taxon>
        <taxon>Marchantiopsida</taxon>
        <taxon>Marchantiidae</taxon>
        <taxon>Marchantiales</taxon>
        <taxon>Ricciaceae</taxon>
        <taxon>Riccia</taxon>
    </lineage>
</organism>
<dbReference type="AlphaFoldDB" id="A0ABD3HBI5"/>
<keyword evidence="3" id="KW-1185">Reference proteome</keyword>
<dbReference type="Proteomes" id="UP001633002">
    <property type="component" value="Unassembled WGS sequence"/>
</dbReference>
<protein>
    <submittedName>
        <fullName evidence="2">Uncharacterized protein</fullName>
    </submittedName>
</protein>
<gene>
    <name evidence="2" type="ORF">R1sor_013828</name>
</gene>
<feature type="compositionally biased region" description="Acidic residues" evidence="1">
    <location>
        <begin position="254"/>
        <end position="271"/>
    </location>
</feature>
<comment type="caution">
    <text evidence="2">The sequence shown here is derived from an EMBL/GenBank/DDBJ whole genome shotgun (WGS) entry which is preliminary data.</text>
</comment>
<feature type="region of interest" description="Disordered" evidence="1">
    <location>
        <begin position="141"/>
        <end position="271"/>
    </location>
</feature>
<sequence length="271" mass="30777">MLTFDSLVKKIKTKHSVTAPWFVTQNVANAALLLWRFNGDDVIPLGVILKTIAHTTTTIEFLSMKKEGGFYRYELQTKYMDRKQSELALGVWLVSALSNQDPSHYLPHPECVKKSRETAVIQAEDAGDEDDIDDEEFAEDIRQTQRHEKDRWDAAKKSYKDKGKAVDSSQPKKKSHSTPQALKEKLLGSSIVAEKTRLSRESDNDARRRKREREAMNVPTPSPKKHQSVSATPLPKKQQYVTPSPPPKKKPVEVEEVTTEEEEESESDGFV</sequence>
<feature type="compositionally biased region" description="Basic and acidic residues" evidence="1">
    <location>
        <begin position="194"/>
        <end position="206"/>
    </location>
</feature>
<reference evidence="2 3" key="1">
    <citation type="submission" date="2024-09" db="EMBL/GenBank/DDBJ databases">
        <title>Chromosome-scale assembly of Riccia sorocarpa.</title>
        <authorList>
            <person name="Paukszto L."/>
        </authorList>
    </citation>
    <scope>NUCLEOTIDE SEQUENCE [LARGE SCALE GENOMIC DNA]</scope>
    <source>
        <strain evidence="2">LP-2024</strain>
        <tissue evidence="2">Aerial parts of the thallus</tissue>
    </source>
</reference>
<accession>A0ABD3HBI5</accession>
<dbReference type="EMBL" id="JBJQOH010000004">
    <property type="protein sequence ID" value="KAL3687519.1"/>
    <property type="molecule type" value="Genomic_DNA"/>
</dbReference>